<evidence type="ECO:0000313" key="4">
    <source>
        <dbReference type="Proteomes" id="UP001162891"/>
    </source>
</evidence>
<keyword evidence="4" id="KW-1185">Reference proteome</keyword>
<dbReference type="RefSeq" id="WP_248357398.1">
    <property type="nucleotide sequence ID" value="NZ_AP025591.1"/>
</dbReference>
<evidence type="ECO:0000256" key="1">
    <source>
        <dbReference type="SAM" id="MobiDB-lite"/>
    </source>
</evidence>
<feature type="region of interest" description="Disordered" evidence="1">
    <location>
        <begin position="24"/>
        <end position="73"/>
    </location>
</feature>
<feature type="compositionally biased region" description="Basic and acidic residues" evidence="1">
    <location>
        <begin position="26"/>
        <end position="52"/>
    </location>
</feature>
<organism evidence="3 4">
    <name type="scientific">Anaeromyxobacter oryzae</name>
    <dbReference type="NCBI Taxonomy" id="2918170"/>
    <lineage>
        <taxon>Bacteria</taxon>
        <taxon>Pseudomonadati</taxon>
        <taxon>Myxococcota</taxon>
        <taxon>Myxococcia</taxon>
        <taxon>Myxococcales</taxon>
        <taxon>Cystobacterineae</taxon>
        <taxon>Anaeromyxobacteraceae</taxon>
        <taxon>Anaeromyxobacter</taxon>
    </lineage>
</organism>
<proteinExistence type="predicted"/>
<name>A0ABM7WNJ8_9BACT</name>
<evidence type="ECO:0000256" key="2">
    <source>
        <dbReference type="SAM" id="SignalP"/>
    </source>
</evidence>
<dbReference type="EMBL" id="AP025591">
    <property type="protein sequence ID" value="BDG01037.1"/>
    <property type="molecule type" value="Genomic_DNA"/>
</dbReference>
<evidence type="ECO:0000313" key="3">
    <source>
        <dbReference type="EMBL" id="BDG01037.1"/>
    </source>
</evidence>
<feature type="signal peptide" evidence="2">
    <location>
        <begin position="1"/>
        <end position="18"/>
    </location>
</feature>
<reference evidence="4" key="1">
    <citation type="journal article" date="2022" name="Int. J. Syst. Evol. Microbiol.">
        <title>Anaeromyxobacter oryzae sp. nov., Anaeromyxobacter diazotrophicus sp. nov. and Anaeromyxobacter paludicola sp. nov., isolated from paddy soils.</title>
        <authorList>
            <person name="Itoh H."/>
            <person name="Xu Z."/>
            <person name="Mise K."/>
            <person name="Masuda Y."/>
            <person name="Ushijima N."/>
            <person name="Hayakawa C."/>
            <person name="Shiratori Y."/>
            <person name="Senoo K."/>
        </authorList>
    </citation>
    <scope>NUCLEOTIDE SEQUENCE [LARGE SCALE GENOMIC DNA]</scope>
    <source>
        <strain evidence="4">Red232</strain>
    </source>
</reference>
<feature type="chain" id="PRO_5045586738" description="Lipoprotein" evidence="2">
    <location>
        <begin position="19"/>
        <end position="73"/>
    </location>
</feature>
<dbReference type="Proteomes" id="UP001162891">
    <property type="component" value="Chromosome"/>
</dbReference>
<accession>A0ABM7WNJ8</accession>
<sequence>MKLLLARITAAFALAALAAPALPCGDSEHKTTTAEKKVEKPAVAAAKKDGKAAKAAAATRNDQVKTASAQPAK</sequence>
<gene>
    <name evidence="3" type="ORF">AMOR_00330</name>
</gene>
<feature type="compositionally biased region" description="Polar residues" evidence="1">
    <location>
        <begin position="60"/>
        <end position="73"/>
    </location>
</feature>
<protein>
    <recommendedName>
        <fullName evidence="5">Lipoprotein</fullName>
    </recommendedName>
</protein>
<keyword evidence="2" id="KW-0732">Signal</keyword>
<evidence type="ECO:0008006" key="5">
    <source>
        <dbReference type="Google" id="ProtNLM"/>
    </source>
</evidence>